<dbReference type="AlphaFoldDB" id="A0A8S2YCU0"/>
<organism evidence="1 3">
    <name type="scientific">Rotaria magnacalcarata</name>
    <dbReference type="NCBI Taxonomy" id="392030"/>
    <lineage>
        <taxon>Eukaryota</taxon>
        <taxon>Metazoa</taxon>
        <taxon>Spiralia</taxon>
        <taxon>Gnathifera</taxon>
        <taxon>Rotifera</taxon>
        <taxon>Eurotatoria</taxon>
        <taxon>Bdelloidea</taxon>
        <taxon>Philodinida</taxon>
        <taxon>Philodinidae</taxon>
        <taxon>Rotaria</taxon>
    </lineage>
</organism>
<dbReference type="EMBL" id="CAJOBI010166957">
    <property type="protein sequence ID" value="CAF4873710.1"/>
    <property type="molecule type" value="Genomic_DNA"/>
</dbReference>
<dbReference type="EMBL" id="CAJOBJ010090862">
    <property type="protein sequence ID" value="CAF4542138.1"/>
    <property type="molecule type" value="Genomic_DNA"/>
</dbReference>
<accession>A0A8S2YCU0</accession>
<feature type="non-terminal residue" evidence="1">
    <location>
        <position position="62"/>
    </location>
</feature>
<evidence type="ECO:0000313" key="2">
    <source>
        <dbReference type="EMBL" id="CAF4873710.1"/>
    </source>
</evidence>
<comment type="caution">
    <text evidence="1">The sequence shown here is derived from an EMBL/GenBank/DDBJ whole genome shotgun (WGS) entry which is preliminary data.</text>
</comment>
<evidence type="ECO:0000313" key="3">
    <source>
        <dbReference type="Proteomes" id="UP000681720"/>
    </source>
</evidence>
<protein>
    <submittedName>
        <fullName evidence="1">Uncharacterized protein</fullName>
    </submittedName>
</protein>
<proteinExistence type="predicted"/>
<gene>
    <name evidence="1" type="ORF">GIL414_LOCUS36468</name>
    <name evidence="2" type="ORF">SMN809_LOCUS50475</name>
</gene>
<evidence type="ECO:0000313" key="1">
    <source>
        <dbReference type="EMBL" id="CAF4542138.1"/>
    </source>
</evidence>
<reference evidence="1" key="1">
    <citation type="submission" date="2021-02" db="EMBL/GenBank/DDBJ databases">
        <authorList>
            <person name="Nowell W R."/>
        </authorList>
    </citation>
    <scope>NUCLEOTIDE SEQUENCE</scope>
</reference>
<name>A0A8S2YCU0_9BILA</name>
<sequence>MEVLFSKQNIVQLSQEGEHQVKYLKQTRPKYEPVELVFERPVIVPSVSKLIADIPASTQITS</sequence>
<dbReference type="Proteomes" id="UP000676336">
    <property type="component" value="Unassembled WGS sequence"/>
</dbReference>
<dbReference type="Proteomes" id="UP000681720">
    <property type="component" value="Unassembled WGS sequence"/>
</dbReference>